<proteinExistence type="predicted"/>
<evidence type="ECO:0000313" key="1">
    <source>
        <dbReference type="EMBL" id="MBA1379020.1"/>
    </source>
</evidence>
<gene>
    <name evidence="1" type="ORF">FHK92_14565</name>
</gene>
<accession>A0A7V8RNE5</accession>
<protein>
    <submittedName>
        <fullName evidence="1">Uncharacterized protein</fullName>
    </submittedName>
</protein>
<dbReference type="Proteomes" id="UP000572407">
    <property type="component" value="Unassembled WGS sequence"/>
</dbReference>
<sequence length="116" mass="13357">MSVSDSDWKLYNGLRDVALERFCQGVLSDAQAVAQNEVLSAHARYRTLYGLMRERDKSLAMAFNVGRRRDISLSLRLLIAYYLLSDEELAILSEELRERVSDAVRQPFEIEWAEDA</sequence>
<dbReference type="RefSeq" id="WP_181288560.1">
    <property type="nucleotide sequence ID" value="NZ_VDLV01000020.1"/>
</dbReference>
<reference evidence="1 2" key="1">
    <citation type="submission" date="2019-06" db="EMBL/GenBank/DDBJ databases">
        <title>Analysis of the biodiversity of Brassica napus bacterial endophytes for the selection of potential efficient biofertilizers for rapeseed crops.</title>
        <authorList>
            <person name="Jimenez-Gomez A."/>
            <person name="Saati-Santamaria Z."/>
            <person name="Menendez E."/>
            <person name="Rivas R."/>
            <person name="Mateos P.F."/>
            <person name="Velazquez E."/>
            <person name="Garcia-Fraile P."/>
        </authorList>
    </citation>
    <scope>NUCLEOTIDE SEQUENCE [LARGE SCALE GENOMIC DNA]</scope>
    <source>
        <strain evidence="1 2">CDVBN10</strain>
    </source>
</reference>
<organism evidence="1 2">
    <name type="scientific">Pseudomonas brassicacearum subsp. neoaurantiaca</name>
    <dbReference type="NCBI Taxonomy" id="494916"/>
    <lineage>
        <taxon>Bacteria</taxon>
        <taxon>Pseudomonadati</taxon>
        <taxon>Pseudomonadota</taxon>
        <taxon>Gammaproteobacteria</taxon>
        <taxon>Pseudomonadales</taxon>
        <taxon>Pseudomonadaceae</taxon>
        <taxon>Pseudomonas</taxon>
    </lineage>
</organism>
<dbReference type="AlphaFoldDB" id="A0A7V8RNE5"/>
<evidence type="ECO:0000313" key="2">
    <source>
        <dbReference type="Proteomes" id="UP000572407"/>
    </source>
</evidence>
<name>A0A7V8RNE5_9PSED</name>
<dbReference type="EMBL" id="VDLV01000020">
    <property type="protein sequence ID" value="MBA1379020.1"/>
    <property type="molecule type" value="Genomic_DNA"/>
</dbReference>
<comment type="caution">
    <text evidence="1">The sequence shown here is derived from an EMBL/GenBank/DDBJ whole genome shotgun (WGS) entry which is preliminary data.</text>
</comment>